<protein>
    <submittedName>
        <fullName evidence="1">Uncharacterized protein</fullName>
    </submittedName>
</protein>
<dbReference type="STRING" id="1172194.WQQ_45800"/>
<reference evidence="1 2" key="1">
    <citation type="journal article" date="2012" name="J. Bacteriol.">
        <title>Genome Sequence of n-Alkane-Degrading Hydrocarboniphaga effusa Strain AP103T (ATCC BAA-332T).</title>
        <authorList>
            <person name="Chang H.K."/>
            <person name="Zylstra G.J."/>
            <person name="Chae J.C."/>
        </authorList>
    </citation>
    <scope>NUCLEOTIDE SEQUENCE [LARGE SCALE GENOMIC DNA]</scope>
    <source>
        <strain evidence="1 2">AP103</strain>
    </source>
</reference>
<sequence>MVAHGTAQAVFAATALVRSIFDPDISILISIYFPNHESQPPECNQTWEATTTWVP</sequence>
<gene>
    <name evidence="1" type="ORF">WQQ_45800</name>
</gene>
<dbReference type="EMBL" id="AKGD01000004">
    <property type="protein sequence ID" value="EIT68145.1"/>
    <property type="molecule type" value="Genomic_DNA"/>
</dbReference>
<proteinExistence type="predicted"/>
<keyword evidence="2" id="KW-1185">Reference proteome</keyword>
<dbReference type="AlphaFoldDB" id="I8T2K4"/>
<evidence type="ECO:0000313" key="1">
    <source>
        <dbReference type="EMBL" id="EIT68145.1"/>
    </source>
</evidence>
<evidence type="ECO:0000313" key="2">
    <source>
        <dbReference type="Proteomes" id="UP000003704"/>
    </source>
</evidence>
<accession>I8T2K4</accession>
<comment type="caution">
    <text evidence="1">The sequence shown here is derived from an EMBL/GenBank/DDBJ whole genome shotgun (WGS) entry which is preliminary data.</text>
</comment>
<dbReference type="Proteomes" id="UP000003704">
    <property type="component" value="Unassembled WGS sequence"/>
</dbReference>
<organism evidence="1 2">
    <name type="scientific">Hydrocarboniphaga effusa AP103</name>
    <dbReference type="NCBI Taxonomy" id="1172194"/>
    <lineage>
        <taxon>Bacteria</taxon>
        <taxon>Pseudomonadati</taxon>
        <taxon>Pseudomonadota</taxon>
        <taxon>Gammaproteobacteria</taxon>
        <taxon>Nevskiales</taxon>
        <taxon>Nevskiaceae</taxon>
        <taxon>Hydrocarboniphaga</taxon>
    </lineage>
</organism>
<name>I8T2K4_9GAMM</name>